<keyword evidence="4" id="KW-0812">Transmembrane</keyword>
<keyword evidence="2" id="KW-0378">Hydrolase</keyword>
<dbReference type="Gene3D" id="3.30.450.330">
    <property type="match status" value="1"/>
</dbReference>
<organism evidence="7 8">
    <name type="scientific">Sphingomonas natans</name>
    <dbReference type="NCBI Taxonomy" id="3063330"/>
    <lineage>
        <taxon>Bacteria</taxon>
        <taxon>Pseudomonadati</taxon>
        <taxon>Pseudomonadota</taxon>
        <taxon>Alphaproteobacteria</taxon>
        <taxon>Sphingomonadales</taxon>
        <taxon>Sphingomonadaceae</taxon>
        <taxon>Sphingomonas</taxon>
    </lineage>
</organism>
<keyword evidence="3 4" id="KW-0472">Membrane</keyword>
<evidence type="ECO:0000313" key="7">
    <source>
        <dbReference type="EMBL" id="MDO6413493.1"/>
    </source>
</evidence>
<dbReference type="RefSeq" id="WP_303540005.1">
    <property type="nucleotide sequence ID" value="NZ_JAUOTP010000002.1"/>
</dbReference>
<dbReference type="InterPro" id="IPR012338">
    <property type="entry name" value="Beta-lactam/transpept-like"/>
</dbReference>
<dbReference type="Proteomes" id="UP001169764">
    <property type="component" value="Unassembled WGS sequence"/>
</dbReference>
<dbReference type="Gene3D" id="3.40.710.10">
    <property type="entry name" value="DD-peptidase/beta-lactamase superfamily"/>
    <property type="match status" value="1"/>
</dbReference>
<dbReference type="EMBL" id="JAUOTP010000002">
    <property type="protein sequence ID" value="MDO6413493.1"/>
    <property type="molecule type" value="Genomic_DNA"/>
</dbReference>
<dbReference type="PANTHER" id="PTHR30627:SF1">
    <property type="entry name" value="PEPTIDOGLYCAN D,D-TRANSPEPTIDASE FTSI"/>
    <property type="match status" value="1"/>
</dbReference>
<dbReference type="Pfam" id="PF00905">
    <property type="entry name" value="Transpeptidase"/>
    <property type="match status" value="1"/>
</dbReference>
<evidence type="ECO:0000256" key="1">
    <source>
        <dbReference type="ARBA" id="ARBA00004370"/>
    </source>
</evidence>
<feature type="domain" description="Penicillin-binding protein dimerisation" evidence="6">
    <location>
        <begin position="74"/>
        <end position="209"/>
    </location>
</feature>
<name>A0ABT8Y5A0_9SPHN</name>
<comment type="subcellular location">
    <subcellularLocation>
        <location evidence="1">Membrane</location>
    </subcellularLocation>
</comment>
<comment type="caution">
    <text evidence="7">The sequence shown here is derived from an EMBL/GenBank/DDBJ whole genome shotgun (WGS) entry which is preliminary data.</text>
</comment>
<dbReference type="InterPro" id="IPR005311">
    <property type="entry name" value="PBP_dimer"/>
</dbReference>
<dbReference type="SUPFAM" id="SSF56519">
    <property type="entry name" value="Penicillin binding protein dimerisation domain"/>
    <property type="match status" value="1"/>
</dbReference>
<accession>A0ABT8Y5A0</accession>
<keyword evidence="4" id="KW-1133">Transmembrane helix</keyword>
<evidence type="ECO:0000256" key="2">
    <source>
        <dbReference type="ARBA" id="ARBA00022645"/>
    </source>
</evidence>
<evidence type="ECO:0000256" key="4">
    <source>
        <dbReference type="SAM" id="Phobius"/>
    </source>
</evidence>
<protein>
    <submittedName>
        <fullName evidence="7">Penicillin-binding protein 2</fullName>
    </submittedName>
</protein>
<proteinExistence type="predicted"/>
<dbReference type="InterPro" id="IPR001460">
    <property type="entry name" value="PCN-bd_Tpept"/>
</dbReference>
<feature type="transmembrane region" description="Helical" evidence="4">
    <location>
        <begin position="34"/>
        <end position="54"/>
    </location>
</feature>
<evidence type="ECO:0000259" key="5">
    <source>
        <dbReference type="Pfam" id="PF00905"/>
    </source>
</evidence>
<reference evidence="7" key="1">
    <citation type="submission" date="2023-07" db="EMBL/GenBank/DDBJ databases">
        <authorList>
            <person name="Kim M."/>
        </authorList>
    </citation>
    <scope>NUCLEOTIDE SEQUENCE</scope>
    <source>
        <strain evidence="7">BIUV-7</strain>
    </source>
</reference>
<dbReference type="PANTHER" id="PTHR30627">
    <property type="entry name" value="PEPTIDOGLYCAN D,D-TRANSPEPTIDASE"/>
    <property type="match status" value="1"/>
</dbReference>
<evidence type="ECO:0000313" key="8">
    <source>
        <dbReference type="Proteomes" id="UP001169764"/>
    </source>
</evidence>
<dbReference type="InterPro" id="IPR036138">
    <property type="entry name" value="PBP_dimer_sf"/>
</dbReference>
<dbReference type="InterPro" id="IPR050515">
    <property type="entry name" value="Beta-lactam/transpept"/>
</dbReference>
<keyword evidence="8" id="KW-1185">Reference proteome</keyword>
<evidence type="ECO:0000256" key="3">
    <source>
        <dbReference type="ARBA" id="ARBA00023136"/>
    </source>
</evidence>
<keyword evidence="2" id="KW-0645">Protease</keyword>
<keyword evidence="2" id="KW-0121">Carboxypeptidase</keyword>
<dbReference type="Gene3D" id="3.90.1310.10">
    <property type="entry name" value="Penicillin-binding protein 2a (Domain 2)"/>
    <property type="match status" value="1"/>
</dbReference>
<dbReference type="Pfam" id="PF03717">
    <property type="entry name" value="PBP_dimer"/>
    <property type="match status" value="1"/>
</dbReference>
<evidence type="ECO:0000259" key="6">
    <source>
        <dbReference type="Pfam" id="PF03717"/>
    </source>
</evidence>
<gene>
    <name evidence="7" type="ORF">Q4F19_03770</name>
</gene>
<dbReference type="SUPFAM" id="SSF56601">
    <property type="entry name" value="beta-lactamase/transpeptidase-like"/>
    <property type="match status" value="1"/>
</dbReference>
<sequence>MNAPAGIRIDPAHRPLFRAPDPVIAPGRLQQSQFRLMVVMMLFMLVTLAVALRLTQFAIFGGDDEANVGAPVRPRADIFDRNGIPLATTIKAWSIAINPQQILGDKNQLARDLARLIPEKSEADYRKILFSKKKFVFLKEEAVPALVAQIHALGEPGIMELRVPERLFPQAALAGHLLGYSQQVADAKGKEELTGIGIERYFDKQLSSGESIQLSIDTRVQAALESEIARRIAETSAAGGAGVILDVHTGEVMALASLPDINPNAHAHYNNVDMANKVTQSAFELGSTFKMLTFANAIEHGVLSDMSQKWDVTHVIQIGSHAIHDDEPMHRAITTPEVMTYSSNIGTAKIAEQIGEERIKHFFRELGFFDRTGIELRERGAPIVPRDWGRSTIMTTAFGHGLAVTPLHLAQAYAALVNGGILHPATLVKHKPGEKIAAKRVISEATSARMRQLMRLVVLQGTGTNADAPGLRVGGKTGTAEKVVNGRYVKNANVTTFSGAFPMDDPQYVVLVVMDDAKAIKAAPGVQSTYGFKTAGWMTAPLAKRVIRRVGPLLGVRPELNRDIDVSDLMPLLLEKKVPGKNAYE</sequence>
<feature type="domain" description="Penicillin-binding protein transpeptidase" evidence="5">
    <location>
        <begin position="240"/>
        <end position="523"/>
    </location>
</feature>